<feature type="transmembrane region" description="Helical" evidence="1">
    <location>
        <begin position="250"/>
        <end position="268"/>
    </location>
</feature>
<keyword evidence="1" id="KW-1133">Transmembrane helix</keyword>
<keyword evidence="1" id="KW-0812">Transmembrane</keyword>
<feature type="transmembrane region" description="Helical" evidence="1">
    <location>
        <begin position="83"/>
        <end position="103"/>
    </location>
</feature>
<keyword evidence="1" id="KW-0472">Membrane</keyword>
<dbReference type="KEGG" id="ipc:IPA_08475"/>
<feature type="transmembrane region" description="Helical" evidence="1">
    <location>
        <begin position="30"/>
        <end position="48"/>
    </location>
</feature>
<name>A0A977PKG0_9CREN</name>
<proteinExistence type="predicted"/>
<evidence type="ECO:0000256" key="1">
    <source>
        <dbReference type="SAM" id="Phobius"/>
    </source>
</evidence>
<accession>A0A977PKG0</accession>
<dbReference type="AlphaFoldDB" id="A0A977PKG0"/>
<evidence type="ECO:0000313" key="2">
    <source>
        <dbReference type="EMBL" id="UXD22816.1"/>
    </source>
</evidence>
<reference evidence="2" key="1">
    <citation type="submission" date="2013-11" db="EMBL/GenBank/DDBJ databases">
        <title>Comparative genomics of Ignicoccus.</title>
        <authorList>
            <person name="Podar M."/>
        </authorList>
    </citation>
    <scope>NUCLEOTIDE SEQUENCE</scope>
    <source>
        <strain evidence="2">DSM 13166</strain>
    </source>
</reference>
<protein>
    <submittedName>
        <fullName evidence="2">Uncharacterized protein</fullName>
    </submittedName>
</protein>
<dbReference type="Proteomes" id="UP001063698">
    <property type="component" value="Chromosome"/>
</dbReference>
<gene>
    <name evidence="2" type="ORF">IPA_08475</name>
</gene>
<feature type="transmembrane region" description="Helical" evidence="1">
    <location>
        <begin position="220"/>
        <end position="238"/>
    </location>
</feature>
<organism evidence="2 3">
    <name type="scientific">Ignicoccus pacificus DSM 13166</name>
    <dbReference type="NCBI Taxonomy" id="940294"/>
    <lineage>
        <taxon>Archaea</taxon>
        <taxon>Thermoproteota</taxon>
        <taxon>Thermoprotei</taxon>
        <taxon>Desulfurococcales</taxon>
        <taxon>Desulfurococcaceae</taxon>
        <taxon>Ignicoccus</taxon>
    </lineage>
</organism>
<evidence type="ECO:0000313" key="3">
    <source>
        <dbReference type="Proteomes" id="UP001063698"/>
    </source>
</evidence>
<feature type="transmembrane region" description="Helical" evidence="1">
    <location>
        <begin position="140"/>
        <end position="160"/>
    </location>
</feature>
<sequence length="269" mass="29205">MNALDPVSLLLLGLGFPLGRTRARRIAKPLSIFLVYFVEPILGFWAGVSLKREYAAALAPLVEIPVALLALKLFEDCPKKGGGAITSAFGNTIFLGIPAVLAINGNIDAAVTYAMVTTFIHFITASILSCKKGKAQFQPIAITFILGILLSPYSSLLKPFLWTKQLAANLAKLGLLILGLSFEFEHLKIDREVMKIGLLKHIALPMLTIPFTLLGGGKAIFVEASMPPAFMNIALAYVYGFDIKMVTKAVITLTLLWIVAFVPLSFFIH</sequence>
<keyword evidence="3" id="KW-1185">Reference proteome</keyword>
<dbReference type="EMBL" id="CP006868">
    <property type="protein sequence ID" value="UXD22816.1"/>
    <property type="molecule type" value="Genomic_DNA"/>
</dbReference>
<feature type="transmembrane region" description="Helical" evidence="1">
    <location>
        <begin position="109"/>
        <end position="128"/>
    </location>
</feature>
<feature type="transmembrane region" description="Helical" evidence="1">
    <location>
        <begin position="54"/>
        <end position="71"/>
    </location>
</feature>